<proteinExistence type="predicted"/>
<dbReference type="PROSITE" id="PS00455">
    <property type="entry name" value="AMP_BINDING"/>
    <property type="match status" value="1"/>
</dbReference>
<dbReference type="GO" id="GO:0031177">
    <property type="term" value="F:phosphopantetheine binding"/>
    <property type="evidence" value="ECO:0007669"/>
    <property type="project" value="InterPro"/>
</dbReference>
<dbReference type="InterPro" id="IPR020845">
    <property type="entry name" value="AMP-binding_CS"/>
</dbReference>
<dbReference type="Proteomes" id="UP000006757">
    <property type="component" value="Unassembled WGS sequence"/>
</dbReference>
<dbReference type="Gene3D" id="3.40.50.720">
    <property type="entry name" value="NAD(P)-binding Rossmann-like Domain"/>
    <property type="match status" value="1"/>
</dbReference>
<dbReference type="SMART" id="SM00823">
    <property type="entry name" value="PKS_PP"/>
    <property type="match status" value="1"/>
</dbReference>
<gene>
    <name evidence="4" type="ORF">A1Q2_00675</name>
</gene>
<accession>K1VWY8</accession>
<dbReference type="eggNOG" id="KOG1178">
    <property type="taxonomic scope" value="Eukaryota"/>
</dbReference>
<reference evidence="4 5" key="1">
    <citation type="journal article" date="2012" name="Eukaryot. Cell">
        <title>Genome sequence of the Trichosporon asahii environmental strain CBS 8904.</title>
        <authorList>
            <person name="Yang R.Y."/>
            <person name="Li H.T."/>
            <person name="Zhu H."/>
            <person name="Zhou G.P."/>
            <person name="Wang M."/>
            <person name="Wang L."/>
        </authorList>
    </citation>
    <scope>NUCLEOTIDE SEQUENCE [LARGE SCALE GENOMIC DNA]</scope>
    <source>
        <strain evidence="4 5">CBS 8904</strain>
    </source>
</reference>
<dbReference type="Pfam" id="PF00501">
    <property type="entry name" value="AMP-binding"/>
    <property type="match status" value="1"/>
</dbReference>
<dbReference type="Gene3D" id="1.10.1200.10">
    <property type="entry name" value="ACP-like"/>
    <property type="match status" value="1"/>
</dbReference>
<evidence type="ECO:0000313" key="4">
    <source>
        <dbReference type="EMBL" id="EKD05026.1"/>
    </source>
</evidence>
<dbReference type="OrthoDB" id="429813at2759"/>
<dbReference type="HOGENOM" id="CLU_002220_2_1_1"/>
<dbReference type="SUPFAM" id="SSF56801">
    <property type="entry name" value="Acetyl-CoA synthetase-like"/>
    <property type="match status" value="1"/>
</dbReference>
<dbReference type="STRING" id="1220162.K1VWY8"/>
<evidence type="ECO:0000256" key="1">
    <source>
        <dbReference type="ARBA" id="ARBA00022450"/>
    </source>
</evidence>
<evidence type="ECO:0000313" key="5">
    <source>
        <dbReference type="Proteomes" id="UP000006757"/>
    </source>
</evidence>
<dbReference type="Pfam" id="PF07993">
    <property type="entry name" value="NAD_binding_4"/>
    <property type="match status" value="1"/>
</dbReference>
<keyword evidence="1" id="KW-0596">Phosphopantetheine</keyword>
<keyword evidence="2" id="KW-0597">Phosphoprotein</keyword>
<dbReference type="PROSITE" id="PS00012">
    <property type="entry name" value="PHOSPHOPANTETHEINE"/>
    <property type="match status" value="1"/>
</dbReference>
<comment type="caution">
    <text evidence="4">The sequence shown here is derived from an EMBL/GenBank/DDBJ whole genome shotgun (WGS) entry which is preliminary data.</text>
</comment>
<dbReference type="InterPro" id="IPR006162">
    <property type="entry name" value="Ppantetheine_attach_site"/>
</dbReference>
<dbReference type="EMBL" id="AMBO01000159">
    <property type="protein sequence ID" value="EKD05026.1"/>
    <property type="molecule type" value="Genomic_DNA"/>
</dbReference>
<dbReference type="InterPro" id="IPR036291">
    <property type="entry name" value="NAD(P)-bd_dom_sf"/>
</dbReference>
<dbReference type="InterPro" id="IPR042099">
    <property type="entry name" value="ANL_N_sf"/>
</dbReference>
<dbReference type="AlphaFoldDB" id="K1VWY8"/>
<organism evidence="4 5">
    <name type="scientific">Trichosporon asahii var. asahii (strain CBS 8904)</name>
    <name type="common">Yeast</name>
    <dbReference type="NCBI Taxonomy" id="1220162"/>
    <lineage>
        <taxon>Eukaryota</taxon>
        <taxon>Fungi</taxon>
        <taxon>Dikarya</taxon>
        <taxon>Basidiomycota</taxon>
        <taxon>Agaricomycotina</taxon>
        <taxon>Tremellomycetes</taxon>
        <taxon>Trichosporonales</taxon>
        <taxon>Trichosporonaceae</taxon>
        <taxon>Trichosporon</taxon>
    </lineage>
</organism>
<dbReference type="SUPFAM" id="SSF51735">
    <property type="entry name" value="NAD(P)-binding Rossmann-fold domains"/>
    <property type="match status" value="1"/>
</dbReference>
<dbReference type="Pfam" id="PF00550">
    <property type="entry name" value="PP-binding"/>
    <property type="match status" value="1"/>
</dbReference>
<dbReference type="PROSITE" id="PS50075">
    <property type="entry name" value="CARRIER"/>
    <property type="match status" value="1"/>
</dbReference>
<dbReference type="Pfam" id="PF23562">
    <property type="entry name" value="AMP-binding_C_3"/>
    <property type="match status" value="1"/>
</dbReference>
<name>K1VWY8_TRIAC</name>
<evidence type="ECO:0000259" key="3">
    <source>
        <dbReference type="PROSITE" id="PS50075"/>
    </source>
</evidence>
<dbReference type="SUPFAM" id="SSF47336">
    <property type="entry name" value="ACP-like"/>
    <property type="match status" value="1"/>
</dbReference>
<dbReference type="OMA" id="VWILHSS"/>
<dbReference type="InterPro" id="IPR051414">
    <property type="entry name" value="Adenylate-forming_Reductase"/>
</dbReference>
<evidence type="ECO:0000256" key="2">
    <source>
        <dbReference type="ARBA" id="ARBA00022553"/>
    </source>
</evidence>
<dbReference type="InterPro" id="IPR036736">
    <property type="entry name" value="ACP-like_sf"/>
</dbReference>
<dbReference type="InterPro" id="IPR009081">
    <property type="entry name" value="PP-bd_ACP"/>
</dbReference>
<protein>
    <submittedName>
        <fullName evidence="4">L-aminoadipate-semialdehyde dehydrogenase</fullName>
    </submittedName>
</protein>
<dbReference type="eggNOG" id="KOG1176">
    <property type="taxonomic scope" value="Eukaryota"/>
</dbReference>
<dbReference type="PANTHER" id="PTHR43439:SF2">
    <property type="entry name" value="ENZYME, PUTATIVE (JCVI)-RELATED"/>
    <property type="match status" value="1"/>
</dbReference>
<dbReference type="Gene3D" id="3.40.50.12780">
    <property type="entry name" value="N-terminal domain of ligase-like"/>
    <property type="match status" value="1"/>
</dbReference>
<feature type="domain" description="Carrier" evidence="3">
    <location>
        <begin position="541"/>
        <end position="621"/>
    </location>
</feature>
<dbReference type="PANTHER" id="PTHR43439">
    <property type="entry name" value="PHENYLACETATE-COENZYME A LIGASE"/>
    <property type="match status" value="1"/>
</dbReference>
<dbReference type="InParanoid" id="K1VWY8"/>
<dbReference type="InterPro" id="IPR013120">
    <property type="entry name" value="FAR_NAD-bd"/>
</dbReference>
<dbReference type="InterPro" id="IPR020806">
    <property type="entry name" value="PKS_PP-bd"/>
</dbReference>
<keyword evidence="5" id="KW-1185">Reference proteome</keyword>
<dbReference type="InterPro" id="IPR000873">
    <property type="entry name" value="AMP-dep_synth/lig_dom"/>
</dbReference>
<sequence>MTIDPLPSLSSLPHSLTQIVKERSVQVPDAPAYRSYYPSTSTCGTLTYRDVASAVDLLAWHYQKNNQIRNTDVDRTEVVAVLTEPGIWSFLTELALIKAGYTPLLLSTNNSVPAIAHLINATGAETVLHCDKYADVMAEAVETVKREHGVELKVVEQFVFDPNIKLESPPFEPSFTPEQEENRPAVILHSSGSTGFPKPVSISHAALLASSARFHPSSAMSTLPSFHTFGHGCLVANMLYGDVLSVWPRHVPFSIANDISFYNDIPEPPRQLYTVPYILELLSETEEGVEILKTFDAVWYGGAPLSQEVGDKLEGAGAHVASGFGMTEVGCLFWADRDFNTDHDWNWLHVPGDVTPHIRMEPVGDAYNLVVLPGWKGLNASNRPTGEYDTKDLFIRHSTDPHKIKYLGRMDDTLTQTLGEKTNPVPIERTIKKSPLVDEAIVFGDKRDQCGVLVIKAKDAPEDDDKFIDAIWPAVEEANSECPSHSRIDKQMIRPLSHGTDVPRTPKLTVIRLQAYRKFADIIEDTYKRLQGSEEEKARITDPAEMLELVRNIILATLGDRGRGVTDDDDLFAAGIDSLKATKVSNALIRKLDLGDHKLSQNIVYDYPSISKLAKHLVSLSTGGTDDASDTGKQMTDMVSRWVAKVAKPAPVTDTSSGPEKEVIVLTGATGSLGAHILADLTARDDVGRVICLARATNNEDARNRVLMSLAQRGRTAPESKFIAYAFDDTKDNLGLNEEEYDSLRLETTAVMHIAWPVNFRLGVGSFDAHVGGMVHLLNLTMASPRKSKPSYYVASSVSAVIGDPTLGDDGKIVEDFPTRTDSPIMGYGQSKWVTEKIVEAAGPLGARATVLRIGQLAANQSRGNYLWNPTEAYPLMFRSANVLGVLPDLNETPSWLPVDLCSGGAVDVVMRTNRSGADDDVAPHARLYHLVNPELAKWRTILEGLRKGGLKFETVSGEEWWDRLAKSNPDVSVNPTYKLLEFYQKEVDLSTQGIKAPEFSTKVTATVSPTIANSHAVDAETVSRWVGAWAECGFIEIEKSS</sequence>